<keyword evidence="2" id="KW-1185">Reference proteome</keyword>
<proteinExistence type="predicted"/>
<comment type="caution">
    <text evidence="1">The sequence shown here is derived from an EMBL/GenBank/DDBJ whole genome shotgun (WGS) entry which is preliminary data.</text>
</comment>
<name>A0AAV7NKI5_PLEWA</name>
<dbReference type="AlphaFoldDB" id="A0AAV7NKI5"/>
<evidence type="ECO:0000313" key="2">
    <source>
        <dbReference type="Proteomes" id="UP001066276"/>
    </source>
</evidence>
<dbReference type="EMBL" id="JANPWB010000012">
    <property type="protein sequence ID" value="KAJ1116565.1"/>
    <property type="molecule type" value="Genomic_DNA"/>
</dbReference>
<evidence type="ECO:0000313" key="1">
    <source>
        <dbReference type="EMBL" id="KAJ1116565.1"/>
    </source>
</evidence>
<gene>
    <name evidence="1" type="ORF">NDU88_004775</name>
</gene>
<protein>
    <submittedName>
        <fullName evidence="1">Uncharacterized protein</fullName>
    </submittedName>
</protein>
<accession>A0AAV7NKI5</accession>
<organism evidence="1 2">
    <name type="scientific">Pleurodeles waltl</name>
    <name type="common">Iberian ribbed newt</name>
    <dbReference type="NCBI Taxonomy" id="8319"/>
    <lineage>
        <taxon>Eukaryota</taxon>
        <taxon>Metazoa</taxon>
        <taxon>Chordata</taxon>
        <taxon>Craniata</taxon>
        <taxon>Vertebrata</taxon>
        <taxon>Euteleostomi</taxon>
        <taxon>Amphibia</taxon>
        <taxon>Batrachia</taxon>
        <taxon>Caudata</taxon>
        <taxon>Salamandroidea</taxon>
        <taxon>Salamandridae</taxon>
        <taxon>Pleurodelinae</taxon>
        <taxon>Pleurodeles</taxon>
    </lineage>
</organism>
<reference evidence="1" key="1">
    <citation type="journal article" date="2022" name="bioRxiv">
        <title>Sequencing and chromosome-scale assembly of the giantPleurodeles waltlgenome.</title>
        <authorList>
            <person name="Brown T."/>
            <person name="Elewa A."/>
            <person name="Iarovenko S."/>
            <person name="Subramanian E."/>
            <person name="Araus A.J."/>
            <person name="Petzold A."/>
            <person name="Susuki M."/>
            <person name="Suzuki K.-i.T."/>
            <person name="Hayashi T."/>
            <person name="Toyoda A."/>
            <person name="Oliveira C."/>
            <person name="Osipova E."/>
            <person name="Leigh N.D."/>
            <person name="Simon A."/>
            <person name="Yun M.H."/>
        </authorList>
    </citation>
    <scope>NUCLEOTIDE SEQUENCE</scope>
    <source>
        <strain evidence="1">20211129_DDA</strain>
        <tissue evidence="1">Liver</tissue>
    </source>
</reference>
<sequence>MNSGFVWLKVPPACSPNQCLNYLIAAETLLADEYRKQRVKKQRVKKQSTRTYLCRAGPLVQTYPPGRATADKCGGTPSGYKCSGITGNQCAFLVRGTTRSEKIEKGLRMLSELCRH</sequence>
<dbReference type="Proteomes" id="UP001066276">
    <property type="component" value="Chromosome 8"/>
</dbReference>